<dbReference type="GO" id="GO:0005506">
    <property type="term" value="F:iron ion binding"/>
    <property type="evidence" value="ECO:0007669"/>
    <property type="project" value="InterPro"/>
</dbReference>
<feature type="transmembrane region" description="Helical" evidence="10">
    <location>
        <begin position="6"/>
        <end position="25"/>
    </location>
</feature>
<evidence type="ECO:0000256" key="6">
    <source>
        <dbReference type="ARBA" id="ARBA00023004"/>
    </source>
</evidence>
<sequence>MLFIPYALALGIGYITSLVVYRLCFHPLARIPGPPLARVTYLFEWYYDLVLSGNFRYQLKSLHERYGPIIRINPDQVHVNDPQCYDEIYNQTNGRNVKPQNYAEVFGPYPATIGTQSHELHRIRRSAVNQFFSKKSVIDLLPVMLRPIHILRGRLREASKTGQTLNMKYMYSAVTLDIINDYCFAREPFYIHKPDFGRKCFDDVDSFLTVSILNIHMPWLMRLTYSLPDRVNKILAPAMADILDFRRDLSRQVEAIRLGEDKSYEQADHRTVFHELLESDLPPLELERDRVRDEAFQLVTAGSGTTATVLRNTAYHIAANESVRQRLHAELVSAIPDPNNLPSLIALEQLPYLAAVINEGLRLCAPVIHRMTRQYPDKTFNIHGYTLPPNTKISVTLPLILENEDIFPEPYTFRPERWLDQNQDPENRLEKYLVTFNRGPRMCLGINLARAELVLILAAVFREFTFDVSEVVRERDINYSHDFIVGAPRRDSPGILVKLKAV</sequence>
<protein>
    <submittedName>
        <fullName evidence="11">Putative benzoate 4-monooxygenase cytochrome P450</fullName>
    </submittedName>
</protein>
<dbReference type="GO" id="GO:0020037">
    <property type="term" value="F:heme binding"/>
    <property type="evidence" value="ECO:0007669"/>
    <property type="project" value="InterPro"/>
</dbReference>
<evidence type="ECO:0000256" key="10">
    <source>
        <dbReference type="SAM" id="Phobius"/>
    </source>
</evidence>
<dbReference type="PANTHER" id="PTHR24305:SF157">
    <property type="entry name" value="N-ACETYLTRYPTOPHAN 6-HYDROXYLASE IVOC-RELATED"/>
    <property type="match status" value="1"/>
</dbReference>
<reference evidence="11 12" key="1">
    <citation type="journal article" date="2018" name="IMA Fungus">
        <title>IMA Genome-F 9: Draft genome sequence of Annulohypoxylon stygium, Aspergillus mulundensis, Berkeleyomyces basicola (syn. Thielaviopsis basicola), Ceratocystis smalleyi, two Cercospora beticola strains, Coleophoma cylindrospora, Fusarium fracticaudum, Phialophora cf. hyalina, and Morchella septimelata.</title>
        <authorList>
            <person name="Wingfield B.D."/>
            <person name="Bills G.F."/>
            <person name="Dong Y."/>
            <person name="Huang W."/>
            <person name="Nel W.J."/>
            <person name="Swalarsk-Parry B.S."/>
            <person name="Vaghefi N."/>
            <person name="Wilken P.M."/>
            <person name="An Z."/>
            <person name="de Beer Z.W."/>
            <person name="De Vos L."/>
            <person name="Chen L."/>
            <person name="Duong T.A."/>
            <person name="Gao Y."/>
            <person name="Hammerbacher A."/>
            <person name="Kikkert J.R."/>
            <person name="Li Y."/>
            <person name="Li H."/>
            <person name="Li K."/>
            <person name="Li Q."/>
            <person name="Liu X."/>
            <person name="Ma X."/>
            <person name="Naidoo K."/>
            <person name="Pethybridge S.J."/>
            <person name="Sun J."/>
            <person name="Steenkamp E.T."/>
            <person name="van der Nest M.A."/>
            <person name="van Wyk S."/>
            <person name="Wingfield M.J."/>
            <person name="Xiong C."/>
            <person name="Yue Q."/>
            <person name="Zhang X."/>
        </authorList>
    </citation>
    <scope>NUCLEOTIDE SEQUENCE [LARGE SCALE GENOMIC DNA]</scope>
    <source>
        <strain evidence="11 12">DSM 5745</strain>
    </source>
</reference>
<dbReference type="SUPFAM" id="SSF48264">
    <property type="entry name" value="Cytochrome P450"/>
    <property type="match status" value="1"/>
</dbReference>
<dbReference type="PRINTS" id="PR00385">
    <property type="entry name" value="P450"/>
</dbReference>
<evidence type="ECO:0000256" key="7">
    <source>
        <dbReference type="ARBA" id="ARBA00023033"/>
    </source>
</evidence>
<dbReference type="InterPro" id="IPR002401">
    <property type="entry name" value="Cyt_P450_E_grp-I"/>
</dbReference>
<dbReference type="InterPro" id="IPR001128">
    <property type="entry name" value="Cyt_P450"/>
</dbReference>
<dbReference type="InterPro" id="IPR036396">
    <property type="entry name" value="Cyt_P450_sf"/>
</dbReference>
<evidence type="ECO:0000256" key="9">
    <source>
        <dbReference type="RuleBase" id="RU000461"/>
    </source>
</evidence>
<dbReference type="Gene3D" id="1.10.630.10">
    <property type="entry name" value="Cytochrome P450"/>
    <property type="match status" value="1"/>
</dbReference>
<dbReference type="PROSITE" id="PS00086">
    <property type="entry name" value="CYTOCHROME_P450"/>
    <property type="match status" value="1"/>
</dbReference>
<comment type="similarity">
    <text evidence="2 9">Belongs to the cytochrome P450 family.</text>
</comment>
<dbReference type="Pfam" id="PF00067">
    <property type="entry name" value="p450"/>
    <property type="match status" value="1"/>
</dbReference>
<keyword evidence="12" id="KW-1185">Reference proteome</keyword>
<keyword evidence="10" id="KW-0472">Membrane</keyword>
<dbReference type="GO" id="GO:0044550">
    <property type="term" value="P:secondary metabolite biosynthetic process"/>
    <property type="evidence" value="ECO:0007669"/>
    <property type="project" value="UniProtKB-ARBA"/>
</dbReference>
<evidence type="ECO:0000256" key="1">
    <source>
        <dbReference type="ARBA" id="ARBA00001971"/>
    </source>
</evidence>
<dbReference type="PRINTS" id="PR00463">
    <property type="entry name" value="EP450I"/>
</dbReference>
<dbReference type="GO" id="GO:0004497">
    <property type="term" value="F:monooxygenase activity"/>
    <property type="evidence" value="ECO:0007669"/>
    <property type="project" value="UniProtKB-KW"/>
</dbReference>
<dbReference type="InterPro" id="IPR017972">
    <property type="entry name" value="Cyt_P450_CS"/>
</dbReference>
<evidence type="ECO:0000313" key="12">
    <source>
        <dbReference type="Proteomes" id="UP000256690"/>
    </source>
</evidence>
<dbReference type="STRING" id="1810919.A0A3D8T5I9"/>
<accession>A0A3D8T5I9</accession>
<evidence type="ECO:0000256" key="2">
    <source>
        <dbReference type="ARBA" id="ARBA00010617"/>
    </source>
</evidence>
<keyword evidence="6 8" id="KW-0408">Iron</keyword>
<dbReference type="InterPro" id="IPR050121">
    <property type="entry name" value="Cytochrome_P450_monoxygenase"/>
</dbReference>
<evidence type="ECO:0000256" key="4">
    <source>
        <dbReference type="ARBA" id="ARBA00022723"/>
    </source>
</evidence>
<keyword evidence="10" id="KW-0812">Transmembrane</keyword>
<dbReference type="EMBL" id="PVWQ01000001">
    <property type="protein sequence ID" value="RDW93800.1"/>
    <property type="molecule type" value="Genomic_DNA"/>
</dbReference>
<gene>
    <name evidence="11" type="ORF">DSM5745_01122</name>
</gene>
<evidence type="ECO:0000256" key="5">
    <source>
        <dbReference type="ARBA" id="ARBA00023002"/>
    </source>
</evidence>
<dbReference type="GO" id="GO:0016705">
    <property type="term" value="F:oxidoreductase activity, acting on paired donors, with incorporation or reduction of molecular oxygen"/>
    <property type="evidence" value="ECO:0007669"/>
    <property type="project" value="InterPro"/>
</dbReference>
<keyword evidence="7 9" id="KW-0503">Monooxygenase</keyword>
<dbReference type="CDD" id="cd11062">
    <property type="entry name" value="CYP58-like"/>
    <property type="match status" value="1"/>
</dbReference>
<keyword evidence="4 8" id="KW-0479">Metal-binding</keyword>
<feature type="binding site" description="axial binding residue" evidence="8">
    <location>
        <position position="443"/>
    </location>
    <ligand>
        <name>heme</name>
        <dbReference type="ChEBI" id="CHEBI:30413"/>
    </ligand>
    <ligandPart>
        <name>Fe</name>
        <dbReference type="ChEBI" id="CHEBI:18248"/>
    </ligandPart>
</feature>
<keyword evidence="5 9" id="KW-0560">Oxidoreductase</keyword>
<dbReference type="AlphaFoldDB" id="A0A3D8T5I9"/>
<evidence type="ECO:0000256" key="8">
    <source>
        <dbReference type="PIRSR" id="PIRSR602401-1"/>
    </source>
</evidence>
<proteinExistence type="inferred from homology"/>
<comment type="caution">
    <text evidence="11">The sequence shown here is derived from an EMBL/GenBank/DDBJ whole genome shotgun (WGS) entry which is preliminary data.</text>
</comment>
<organism evidence="11 12">
    <name type="scientific">Aspergillus mulundensis</name>
    <dbReference type="NCBI Taxonomy" id="1810919"/>
    <lineage>
        <taxon>Eukaryota</taxon>
        <taxon>Fungi</taxon>
        <taxon>Dikarya</taxon>
        <taxon>Ascomycota</taxon>
        <taxon>Pezizomycotina</taxon>
        <taxon>Eurotiomycetes</taxon>
        <taxon>Eurotiomycetidae</taxon>
        <taxon>Eurotiales</taxon>
        <taxon>Aspergillaceae</taxon>
        <taxon>Aspergillus</taxon>
        <taxon>Aspergillus subgen. Nidulantes</taxon>
    </lineage>
</organism>
<keyword evidence="3 8" id="KW-0349">Heme</keyword>
<evidence type="ECO:0000256" key="3">
    <source>
        <dbReference type="ARBA" id="ARBA00022617"/>
    </source>
</evidence>
<keyword evidence="10" id="KW-1133">Transmembrane helix</keyword>
<dbReference type="RefSeq" id="XP_026608983.1">
    <property type="nucleotide sequence ID" value="XM_026743138.1"/>
</dbReference>
<dbReference type="GeneID" id="38111492"/>
<evidence type="ECO:0000313" key="11">
    <source>
        <dbReference type="EMBL" id="RDW93800.1"/>
    </source>
</evidence>
<comment type="cofactor">
    <cofactor evidence="1 8">
        <name>heme</name>
        <dbReference type="ChEBI" id="CHEBI:30413"/>
    </cofactor>
</comment>
<dbReference type="OrthoDB" id="3945418at2759"/>
<name>A0A3D8T5I9_9EURO</name>
<dbReference type="PANTHER" id="PTHR24305">
    <property type="entry name" value="CYTOCHROME P450"/>
    <property type="match status" value="1"/>
</dbReference>
<dbReference type="Proteomes" id="UP000256690">
    <property type="component" value="Unassembled WGS sequence"/>
</dbReference>